<dbReference type="SUPFAM" id="SSF55073">
    <property type="entry name" value="Nucleotide cyclase"/>
    <property type="match status" value="1"/>
</dbReference>
<reference evidence="3 4" key="1">
    <citation type="submission" date="2020-03" db="EMBL/GenBank/DDBJ databases">
        <title>Two novel Motilibacter sp.</title>
        <authorList>
            <person name="Liu S."/>
        </authorList>
    </citation>
    <scope>NUCLEOTIDE SEQUENCE [LARGE SCALE GENOMIC DNA]</scope>
    <source>
        <strain evidence="3 4">E257</strain>
    </source>
</reference>
<dbReference type="InterPro" id="IPR029787">
    <property type="entry name" value="Nucleotide_cyclase"/>
</dbReference>
<feature type="transmembrane region" description="Helical" evidence="1">
    <location>
        <begin position="32"/>
        <end position="50"/>
    </location>
</feature>
<evidence type="ECO:0000313" key="3">
    <source>
        <dbReference type="EMBL" id="NHC16084.1"/>
    </source>
</evidence>
<feature type="transmembrane region" description="Helical" evidence="1">
    <location>
        <begin position="257"/>
        <end position="277"/>
    </location>
</feature>
<proteinExistence type="predicted"/>
<feature type="transmembrane region" description="Helical" evidence="1">
    <location>
        <begin position="123"/>
        <end position="141"/>
    </location>
</feature>
<organism evidence="3 4">
    <name type="scientific">Motilibacter deserti</name>
    <dbReference type="NCBI Taxonomy" id="2714956"/>
    <lineage>
        <taxon>Bacteria</taxon>
        <taxon>Bacillati</taxon>
        <taxon>Actinomycetota</taxon>
        <taxon>Actinomycetes</taxon>
        <taxon>Motilibacterales</taxon>
        <taxon>Motilibacteraceae</taxon>
        <taxon>Motilibacter</taxon>
    </lineage>
</organism>
<comment type="caution">
    <text evidence="3">The sequence shown here is derived from an EMBL/GenBank/DDBJ whole genome shotgun (WGS) entry which is preliminary data.</text>
</comment>
<dbReference type="Pfam" id="PF00990">
    <property type="entry name" value="GGDEF"/>
    <property type="match status" value="1"/>
</dbReference>
<dbReference type="CDD" id="cd01949">
    <property type="entry name" value="GGDEF"/>
    <property type="match status" value="1"/>
</dbReference>
<keyword evidence="1" id="KW-1133">Transmembrane helix</keyword>
<dbReference type="PROSITE" id="PS50887">
    <property type="entry name" value="GGDEF"/>
    <property type="match status" value="1"/>
</dbReference>
<dbReference type="PANTHER" id="PTHR45138:SF9">
    <property type="entry name" value="DIGUANYLATE CYCLASE DGCM-RELATED"/>
    <property type="match status" value="1"/>
</dbReference>
<keyword evidence="1" id="KW-0812">Transmembrane</keyword>
<feature type="transmembrane region" description="Helical" evidence="1">
    <location>
        <begin position="219"/>
        <end position="236"/>
    </location>
</feature>
<protein>
    <submittedName>
        <fullName evidence="3">GGDEF domain-containing protein</fullName>
    </submittedName>
</protein>
<evidence type="ECO:0000313" key="4">
    <source>
        <dbReference type="Proteomes" id="UP000800981"/>
    </source>
</evidence>
<keyword evidence="4" id="KW-1185">Reference proteome</keyword>
<dbReference type="PANTHER" id="PTHR45138">
    <property type="entry name" value="REGULATORY COMPONENTS OF SENSORY TRANSDUCTION SYSTEM"/>
    <property type="match status" value="1"/>
</dbReference>
<feature type="transmembrane region" description="Helical" evidence="1">
    <location>
        <begin position="153"/>
        <end position="174"/>
    </location>
</feature>
<dbReference type="EMBL" id="JAANNP010000090">
    <property type="protein sequence ID" value="NHC16084.1"/>
    <property type="molecule type" value="Genomic_DNA"/>
</dbReference>
<gene>
    <name evidence="3" type="ORF">G9H71_20060</name>
</gene>
<dbReference type="Gene3D" id="3.30.70.270">
    <property type="match status" value="1"/>
</dbReference>
<feature type="transmembrane region" description="Helical" evidence="1">
    <location>
        <begin position="186"/>
        <end position="207"/>
    </location>
</feature>
<dbReference type="InterPro" id="IPR050469">
    <property type="entry name" value="Diguanylate_Cyclase"/>
</dbReference>
<feature type="transmembrane region" description="Helical" evidence="1">
    <location>
        <begin position="283"/>
        <end position="302"/>
    </location>
</feature>
<evidence type="ECO:0000259" key="2">
    <source>
        <dbReference type="PROSITE" id="PS50887"/>
    </source>
</evidence>
<dbReference type="InterPro" id="IPR043128">
    <property type="entry name" value="Rev_trsase/Diguanyl_cyclase"/>
</dbReference>
<dbReference type="SMART" id="SM00267">
    <property type="entry name" value="GGDEF"/>
    <property type="match status" value="1"/>
</dbReference>
<keyword evidence="1" id="KW-0472">Membrane</keyword>
<accession>A0ABX0GYS2</accession>
<name>A0ABX0GYS2_9ACTN</name>
<evidence type="ECO:0000256" key="1">
    <source>
        <dbReference type="SAM" id="Phobius"/>
    </source>
</evidence>
<feature type="transmembrane region" description="Helical" evidence="1">
    <location>
        <begin position="94"/>
        <end position="111"/>
    </location>
</feature>
<dbReference type="InterPro" id="IPR000160">
    <property type="entry name" value="GGDEF_dom"/>
</dbReference>
<sequence>MNMRLWKVYSAAGAGIIAGYLALPPGLARDGAYLLMGLAGVVAILLGVRLNRPVRAAPWRLMAVGQSTWFAGDAVYCWYDHVLHRSPFPSLADGLYLAAYPLFATALAMLIRGRRPGRDREGLIDASIFTIGLALLSWVFLMRPTLDDSGASLAAQVIGIAYPLGDVLLVALLIRLLTTPGARTSAFRLLAAAAGALLVADTAYAALEITAAYTEGPVDLLWLGSYVLWGAAALHPSMRVLSEPAADRVVVFSRGRLVALCVASLVSPAVQALEAWRGMRLDVWAVVVSSASLFLLVILRMAGLLTRLQSQAGVLADLARTDSLTGLANRRTTEAELQRALAAAAADGGVVSLAMLDLDHFKAFNDTFGHQAGDGLLKQASTAWGARLPEGALLGRYGGEEFVLVLRGEAAVDPVRTVETLRPATPLGQTFSAGVAVWDRGEDACRLVARADVALYAAKRGGRDRVVEAEPDAVLAPAAR</sequence>
<feature type="domain" description="GGDEF" evidence="2">
    <location>
        <begin position="349"/>
        <end position="471"/>
    </location>
</feature>
<dbReference type="Proteomes" id="UP000800981">
    <property type="component" value="Unassembled WGS sequence"/>
</dbReference>
<dbReference type="NCBIfam" id="TIGR00254">
    <property type="entry name" value="GGDEF"/>
    <property type="match status" value="1"/>
</dbReference>
<feature type="transmembrane region" description="Helical" evidence="1">
    <location>
        <begin position="6"/>
        <end position="23"/>
    </location>
</feature>